<dbReference type="EMBL" id="JBHRTI010000003">
    <property type="protein sequence ID" value="MFC3146428.1"/>
    <property type="molecule type" value="Genomic_DNA"/>
</dbReference>
<organism evidence="4 5">
    <name type="scientific">Piscinibacterium candidicorallinum</name>
    <dbReference type="NCBI Taxonomy" id="1793872"/>
    <lineage>
        <taxon>Bacteria</taxon>
        <taxon>Pseudomonadati</taxon>
        <taxon>Pseudomonadota</taxon>
        <taxon>Betaproteobacteria</taxon>
        <taxon>Burkholderiales</taxon>
        <taxon>Piscinibacterium</taxon>
    </lineage>
</organism>
<dbReference type="Pfam" id="PF13176">
    <property type="entry name" value="TPR_7"/>
    <property type="match status" value="1"/>
</dbReference>
<dbReference type="InterPro" id="IPR041166">
    <property type="entry name" value="Rubredoxin_2"/>
</dbReference>
<keyword evidence="2" id="KW-0677">Repeat</keyword>
<evidence type="ECO:0000313" key="4">
    <source>
        <dbReference type="EMBL" id="MFC3146428.1"/>
    </source>
</evidence>
<dbReference type="Proteomes" id="UP001595556">
    <property type="component" value="Unassembled WGS sequence"/>
</dbReference>
<comment type="similarity">
    <text evidence="2">Belongs to the LapB family.</text>
</comment>
<proteinExistence type="inferred from homology"/>
<comment type="subcellular location">
    <subcellularLocation>
        <location evidence="2">Cell inner membrane</location>
        <topology evidence="2">Single-pass membrane protein</topology>
        <orientation evidence="2">Cytoplasmic side</orientation>
    </subcellularLocation>
</comment>
<keyword evidence="2" id="KW-0472">Membrane</keyword>
<comment type="caution">
    <text evidence="4">The sequence shown here is derived from an EMBL/GenBank/DDBJ whole genome shotgun (WGS) entry which is preliminary data.</text>
</comment>
<reference evidence="5" key="1">
    <citation type="journal article" date="2019" name="Int. J. Syst. Evol. Microbiol.">
        <title>The Global Catalogue of Microorganisms (GCM) 10K type strain sequencing project: providing services to taxonomists for standard genome sequencing and annotation.</title>
        <authorList>
            <consortium name="The Broad Institute Genomics Platform"/>
            <consortium name="The Broad Institute Genome Sequencing Center for Infectious Disease"/>
            <person name="Wu L."/>
            <person name="Ma J."/>
        </authorList>
    </citation>
    <scope>NUCLEOTIDE SEQUENCE [LARGE SCALE GENOMIC DNA]</scope>
    <source>
        <strain evidence="5">KCTC 52168</strain>
    </source>
</reference>
<keyword evidence="2" id="KW-1003">Cell membrane</keyword>
<dbReference type="SUPFAM" id="SSF48452">
    <property type="entry name" value="TPR-like"/>
    <property type="match status" value="1"/>
</dbReference>
<gene>
    <name evidence="2" type="primary">lapB</name>
    <name evidence="4" type="ORF">ACFOEN_02085</name>
</gene>
<sequence>MDTWWLLAIPVIFGLGWIARGFDLKELLSESARLPRSYFNGLNFLLNEQPDRAIEAFIEVVKLDPETIELHFALGNLFRRRGEMERAIRLHRNLLERADLPVEFRDQALFALAQDYLRAGLLDRAESAFKSLADTPHADQAAGFLAEVYQLQSEWQLSIDALRRSGADTPTKSRTIAHLYCELAEAAIERKDLKDAREQLARARTADAALLRIVQIEIGIAAAEQAWARIVELADQTLAEHPEFAPQIVEAYIDAAQHVAFSAPGQRPLDAQLRSWFDASPNDALAAVIIKRLEAAGSMSAALEFARVALQRLPRLSQAHALLRLRATMQGDGDEDLAHITQMMNGMLRSQKRHECRNCGFRAQRFFWQCPGCKQWDTLPYAASPVGP</sequence>
<feature type="domain" description="LapB rubredoxin metal binding" evidence="3">
    <location>
        <begin position="354"/>
        <end position="379"/>
    </location>
</feature>
<dbReference type="RefSeq" id="WP_377300698.1">
    <property type="nucleotide sequence ID" value="NZ_CP180191.1"/>
</dbReference>
<evidence type="ECO:0000313" key="5">
    <source>
        <dbReference type="Proteomes" id="UP001595556"/>
    </source>
</evidence>
<dbReference type="InterPro" id="IPR011990">
    <property type="entry name" value="TPR-like_helical_dom_sf"/>
</dbReference>
<dbReference type="Pfam" id="PF18073">
    <property type="entry name" value="Zn_ribbon_LapB"/>
    <property type="match status" value="1"/>
</dbReference>
<keyword evidence="2" id="KW-0408">Iron</keyword>
<feature type="binding site" evidence="2">
    <location>
        <position position="356"/>
    </location>
    <ligand>
        <name>Fe cation</name>
        <dbReference type="ChEBI" id="CHEBI:24875"/>
    </ligand>
</feature>
<feature type="binding site" evidence="2">
    <location>
        <position position="359"/>
    </location>
    <ligand>
        <name>Fe cation</name>
        <dbReference type="ChEBI" id="CHEBI:24875"/>
    </ligand>
</feature>
<keyword evidence="2" id="KW-0812">Transmembrane</keyword>
<name>A0ABV7H0Y6_9BURK</name>
<keyword evidence="5" id="KW-1185">Reference proteome</keyword>
<feature type="binding site" evidence="2">
    <location>
        <position position="373"/>
    </location>
    <ligand>
        <name>Fe cation</name>
        <dbReference type="ChEBI" id="CHEBI:24875"/>
    </ligand>
</feature>
<evidence type="ECO:0000256" key="2">
    <source>
        <dbReference type="HAMAP-Rule" id="MF_00994"/>
    </source>
</evidence>
<accession>A0ABV7H0Y6</accession>
<protein>
    <recommendedName>
        <fullName evidence="2">Lipopolysaccharide assembly protein B</fullName>
    </recommendedName>
</protein>
<dbReference type="Gene3D" id="1.25.40.10">
    <property type="entry name" value="Tetratricopeptide repeat domain"/>
    <property type="match status" value="1"/>
</dbReference>
<comment type="function">
    <text evidence="2">Modulates cellular lipopolysaccharide (LPS) levels by regulating LpxC, which is involved in lipid A biosynthesis. May act by modulating the proteolytic activity of FtsH towards LpxC. May also coordinate assembly of proteins involved in LPS synthesis at the plasma membrane.</text>
</comment>
<evidence type="ECO:0000256" key="1">
    <source>
        <dbReference type="ARBA" id="ARBA00022723"/>
    </source>
</evidence>
<dbReference type="HAMAP" id="MF_00994">
    <property type="entry name" value="LPS_assembly_LapB"/>
    <property type="match status" value="1"/>
</dbReference>
<feature type="topological domain" description="Cytoplasmic" evidence="2">
    <location>
        <begin position="21"/>
        <end position="388"/>
    </location>
</feature>
<keyword evidence="2" id="KW-0802">TPR repeat</keyword>
<keyword evidence="2" id="KW-0997">Cell inner membrane</keyword>
<keyword evidence="2" id="KW-1133">Transmembrane helix</keyword>
<dbReference type="InterPro" id="IPR030865">
    <property type="entry name" value="LapB"/>
</dbReference>
<evidence type="ECO:0000259" key="3">
    <source>
        <dbReference type="Pfam" id="PF18073"/>
    </source>
</evidence>
<keyword evidence="1 2" id="KW-0479">Metal-binding</keyword>
<dbReference type="InterPro" id="IPR019734">
    <property type="entry name" value="TPR_rpt"/>
</dbReference>
<feature type="binding site" evidence="2">
    <location>
        <position position="370"/>
    </location>
    <ligand>
        <name>Fe cation</name>
        <dbReference type="ChEBI" id="CHEBI:24875"/>
    </ligand>
</feature>